<evidence type="ECO:0000256" key="1">
    <source>
        <dbReference type="SAM" id="MobiDB-lite"/>
    </source>
</evidence>
<keyword evidence="3" id="KW-1185">Reference proteome</keyword>
<proteinExistence type="predicted"/>
<reference evidence="2 3" key="1">
    <citation type="journal article" date="2021" name="BMC Genomics">
        <title>Datura genome reveals duplications of psychoactive alkaloid biosynthetic genes and high mutation rate following tissue culture.</title>
        <authorList>
            <person name="Rajewski A."/>
            <person name="Carter-House D."/>
            <person name="Stajich J."/>
            <person name="Litt A."/>
        </authorList>
    </citation>
    <scope>NUCLEOTIDE SEQUENCE [LARGE SCALE GENOMIC DNA]</scope>
    <source>
        <strain evidence="2">AR-01</strain>
    </source>
</reference>
<sequence>MGITQRSSSELTTQPYSSTNSPIIEELDESHVATMLEDRDERIKEESSWESFTTYSRRKCSVAGASSNRGPKSCKNPDECIIKGMENLFIAMIKEDYGKNEVDLRCRPFVMPNSRSIGTDHPPIPCFYMSPGSMRM</sequence>
<evidence type="ECO:0000313" key="3">
    <source>
        <dbReference type="Proteomes" id="UP000823775"/>
    </source>
</evidence>
<accession>A0ABS8V8B3</accession>
<comment type="caution">
    <text evidence="2">The sequence shown here is derived from an EMBL/GenBank/DDBJ whole genome shotgun (WGS) entry which is preliminary data.</text>
</comment>
<feature type="compositionally biased region" description="Polar residues" evidence="1">
    <location>
        <begin position="1"/>
        <end position="22"/>
    </location>
</feature>
<gene>
    <name evidence="2" type="ORF">HAX54_030636</name>
</gene>
<feature type="region of interest" description="Disordered" evidence="1">
    <location>
        <begin position="1"/>
        <end position="29"/>
    </location>
</feature>
<name>A0ABS8V8B3_DATST</name>
<protein>
    <submittedName>
        <fullName evidence="2">Uncharacterized protein</fullName>
    </submittedName>
</protein>
<dbReference type="EMBL" id="JACEIK010003852">
    <property type="protein sequence ID" value="MCD9643293.1"/>
    <property type="molecule type" value="Genomic_DNA"/>
</dbReference>
<organism evidence="2 3">
    <name type="scientific">Datura stramonium</name>
    <name type="common">Jimsonweed</name>
    <name type="synonym">Common thornapple</name>
    <dbReference type="NCBI Taxonomy" id="4076"/>
    <lineage>
        <taxon>Eukaryota</taxon>
        <taxon>Viridiplantae</taxon>
        <taxon>Streptophyta</taxon>
        <taxon>Embryophyta</taxon>
        <taxon>Tracheophyta</taxon>
        <taxon>Spermatophyta</taxon>
        <taxon>Magnoliopsida</taxon>
        <taxon>eudicotyledons</taxon>
        <taxon>Gunneridae</taxon>
        <taxon>Pentapetalae</taxon>
        <taxon>asterids</taxon>
        <taxon>lamiids</taxon>
        <taxon>Solanales</taxon>
        <taxon>Solanaceae</taxon>
        <taxon>Solanoideae</taxon>
        <taxon>Datureae</taxon>
        <taxon>Datura</taxon>
    </lineage>
</organism>
<evidence type="ECO:0000313" key="2">
    <source>
        <dbReference type="EMBL" id="MCD9643293.1"/>
    </source>
</evidence>
<dbReference type="Proteomes" id="UP000823775">
    <property type="component" value="Unassembled WGS sequence"/>
</dbReference>